<reference evidence="2" key="1">
    <citation type="journal article" date="2022" name="Int. J. Syst. Evol. Microbiol.">
        <title>Pseudomonas aegrilactucae sp. nov. and Pseudomonas morbosilactucae sp. nov., pathogens causing bacterial rot of lettuce in Japan.</title>
        <authorList>
            <person name="Sawada H."/>
            <person name="Fujikawa T."/>
            <person name="Satou M."/>
        </authorList>
    </citation>
    <scope>NUCLEOTIDE SEQUENCE</scope>
    <source>
        <strain evidence="2">0166_1</strain>
    </source>
</reference>
<keyword evidence="3" id="KW-1185">Reference proteome</keyword>
<feature type="domain" description="Acyl-protein synthetase LuxE" evidence="1">
    <location>
        <begin position="19"/>
        <end position="338"/>
    </location>
</feature>
<dbReference type="Pfam" id="PF04443">
    <property type="entry name" value="LuxE"/>
    <property type="match status" value="1"/>
</dbReference>
<dbReference type="InterPro" id="IPR007534">
    <property type="entry name" value="LuxE"/>
</dbReference>
<dbReference type="Gene3D" id="3.40.50.12780">
    <property type="entry name" value="N-terminal domain of ligase-like"/>
    <property type="match status" value="1"/>
</dbReference>
<dbReference type="KEGG" id="sbae:DSM104329_05117"/>
<dbReference type="AlphaFoldDB" id="A0A9E6Y1X5"/>
<evidence type="ECO:0000313" key="3">
    <source>
        <dbReference type="Proteomes" id="UP001162834"/>
    </source>
</evidence>
<evidence type="ECO:0000313" key="2">
    <source>
        <dbReference type="EMBL" id="UGS38687.1"/>
    </source>
</evidence>
<accession>A0A9E6Y1X5</accession>
<evidence type="ECO:0000259" key="1">
    <source>
        <dbReference type="Pfam" id="PF04443"/>
    </source>
</evidence>
<dbReference type="SUPFAM" id="SSF56801">
    <property type="entry name" value="Acetyl-CoA synthetase-like"/>
    <property type="match status" value="1"/>
</dbReference>
<protein>
    <recommendedName>
        <fullName evidence="1">Acyl-protein synthetase LuxE domain-containing protein</fullName>
    </recommendedName>
</protein>
<dbReference type="InterPro" id="IPR042099">
    <property type="entry name" value="ANL_N_sf"/>
</dbReference>
<dbReference type="EMBL" id="CP087164">
    <property type="protein sequence ID" value="UGS38687.1"/>
    <property type="molecule type" value="Genomic_DNA"/>
</dbReference>
<gene>
    <name evidence="2" type="ORF">DSM104329_05117</name>
</gene>
<sequence length="342" mass="36654">MAEYDEPQAGKERRLAAELTRLVHHHRAACAPYRRIVDVVAPGFAAAAAPADVPHLPVSLFKTHELRSVPRDAVFKTLMSSGTTGQAPSRIYLDRASAAAQTRALAATMQHWLGPRRLPMLIADTRSVLQDRTQFTARGAGILGMAPFGRDHLYLLDASEEERGAWLAKHAGEPVIVFGFTFMVWQHLPGGADLRGGILIHSGGWKALADQAVTPEEFRRVVAARTGIERVHNFYGMAEQTGTVYVECEAGALHAPATGDVVVRDPATWAPAPRGEQGVVEVVSTLPESYPGHALLTEDLGRVVAVDDCPCGRLGQAIALDGRVPKAELRGCSDTAAAVLTG</sequence>
<proteinExistence type="predicted"/>
<dbReference type="GO" id="GO:0008218">
    <property type="term" value="P:bioluminescence"/>
    <property type="evidence" value="ECO:0007669"/>
    <property type="project" value="InterPro"/>
</dbReference>
<name>A0A9E6Y1X5_9ACTN</name>
<dbReference type="Proteomes" id="UP001162834">
    <property type="component" value="Chromosome"/>
</dbReference>
<dbReference type="GO" id="GO:0047474">
    <property type="term" value="F:long-chain fatty acid--protein ligase activity"/>
    <property type="evidence" value="ECO:0007669"/>
    <property type="project" value="InterPro"/>
</dbReference>
<dbReference type="RefSeq" id="WP_259312704.1">
    <property type="nucleotide sequence ID" value="NZ_CP087164.1"/>
</dbReference>
<organism evidence="2 3">
    <name type="scientific">Capillimicrobium parvum</name>
    <dbReference type="NCBI Taxonomy" id="2884022"/>
    <lineage>
        <taxon>Bacteria</taxon>
        <taxon>Bacillati</taxon>
        <taxon>Actinomycetota</taxon>
        <taxon>Thermoleophilia</taxon>
        <taxon>Solirubrobacterales</taxon>
        <taxon>Capillimicrobiaceae</taxon>
        <taxon>Capillimicrobium</taxon>
    </lineage>
</organism>